<keyword evidence="1" id="KW-0540">Nuclease</keyword>
<accession>A0A6J8C2Y0</accession>
<dbReference type="Proteomes" id="UP000507470">
    <property type="component" value="Unassembled WGS sequence"/>
</dbReference>
<organism evidence="3 4">
    <name type="scientific">Mytilus coruscus</name>
    <name type="common">Sea mussel</name>
    <dbReference type="NCBI Taxonomy" id="42192"/>
    <lineage>
        <taxon>Eukaryota</taxon>
        <taxon>Metazoa</taxon>
        <taxon>Spiralia</taxon>
        <taxon>Lophotrochozoa</taxon>
        <taxon>Mollusca</taxon>
        <taxon>Bivalvia</taxon>
        <taxon>Autobranchia</taxon>
        <taxon>Pteriomorphia</taxon>
        <taxon>Mytilida</taxon>
        <taxon>Mytiloidea</taxon>
        <taxon>Mytilidae</taxon>
        <taxon>Mytilinae</taxon>
        <taxon>Mytilus</taxon>
    </lineage>
</organism>
<reference evidence="3 4" key="1">
    <citation type="submission" date="2020-06" db="EMBL/GenBank/DDBJ databases">
        <authorList>
            <person name="Li R."/>
            <person name="Bekaert M."/>
        </authorList>
    </citation>
    <scope>NUCLEOTIDE SEQUENCE [LARGE SCALE GENOMIC DNA]</scope>
    <source>
        <strain evidence="4">wild</strain>
    </source>
</reference>
<dbReference type="AlphaFoldDB" id="A0A6J8C2Y0"/>
<dbReference type="PANTHER" id="PTHR11046:SF25">
    <property type="match status" value="1"/>
</dbReference>
<keyword evidence="1" id="KW-0378">Hydrolase</keyword>
<name>A0A6J8C2Y0_MYTCO</name>
<sequence>MEEKSTQCNTIKRELDNLRSELDLAIDENNNCMNSVKDVLECRSNKKGRPYTDKLREVYYFLCSKGVGINNVNSVIRTVLSLVDIEISDLPSKSTVGNMSSKVGLVAQQHLNEALASPDNFNMQRDATTKRGHHYYTSQLTTAENTFTVGVAEVIDGKATTYVSCVNETLSNICDPRSVLNKVSSFMTDRSATEQKVNNILNEATDYTAESVLYIRCYSFPMSEKSKTLFQDFLPSGKFFEPSDDLIESTKSCPSNNISVERVSGQLDAELKRAPHCSLRTVESKLLYKNNKTAEWLKEKKESEKGQIINEAVRNNAKLINYSKLKQKKLHLNRLKIIEERQKTKTKREEKRRLSKCKMLKDFETIGVWKNKKIIEENIGKIRTKKDKLLALKSQINMVKEHINLGHNNKHLILFSRKGKQHDTKELVDNLLSLINLMNNNENGKNNEKEDLINTIRNEPSGIIGKYVSHTWSDQTWRGKVLSFNESEFEISYWDSILPENTGEVYCLELSEIFEDIDDGTFIFDGKVPCYHFCKSMLILRENFICLIKSYSKSKAVFTFLRFAHRHLSPTVSPYIPETSACGFELMIHSAWTNAW</sequence>
<keyword evidence="4" id="KW-1185">Reference proteome</keyword>
<evidence type="ECO:0000313" key="4">
    <source>
        <dbReference type="Proteomes" id="UP000507470"/>
    </source>
</evidence>
<evidence type="ECO:0000256" key="2">
    <source>
        <dbReference type="SAM" id="Coils"/>
    </source>
</evidence>
<feature type="coiled-coil region" evidence="2">
    <location>
        <begin position="1"/>
        <end position="35"/>
    </location>
</feature>
<dbReference type="PANTHER" id="PTHR11046">
    <property type="entry name" value="OLIGORIBONUCLEASE, MITOCHONDRIAL"/>
    <property type="match status" value="1"/>
</dbReference>
<evidence type="ECO:0000313" key="3">
    <source>
        <dbReference type="EMBL" id="CAC5389410.1"/>
    </source>
</evidence>
<gene>
    <name evidence="3" type="ORF">MCOR_24573</name>
</gene>
<proteinExistence type="predicted"/>
<evidence type="ECO:0000256" key="1">
    <source>
        <dbReference type="ARBA" id="ARBA00022722"/>
    </source>
</evidence>
<protein>
    <submittedName>
        <fullName evidence="3">Uncharacterized protein</fullName>
    </submittedName>
</protein>
<dbReference type="EMBL" id="CACVKT020004335">
    <property type="protein sequence ID" value="CAC5389410.1"/>
    <property type="molecule type" value="Genomic_DNA"/>
</dbReference>
<dbReference type="InterPro" id="IPR022894">
    <property type="entry name" value="Oligoribonuclease"/>
</dbReference>
<dbReference type="OrthoDB" id="6116421at2759"/>
<keyword evidence="2" id="KW-0175">Coiled coil</keyword>
<dbReference type="GO" id="GO:0000175">
    <property type="term" value="F:3'-5'-RNA exonuclease activity"/>
    <property type="evidence" value="ECO:0007669"/>
    <property type="project" value="InterPro"/>
</dbReference>